<dbReference type="SUPFAM" id="SSF53335">
    <property type="entry name" value="S-adenosyl-L-methionine-dependent methyltransferases"/>
    <property type="match status" value="1"/>
</dbReference>
<evidence type="ECO:0000256" key="1">
    <source>
        <dbReference type="ARBA" id="ARBA00022603"/>
    </source>
</evidence>
<dbReference type="InterPro" id="IPR003788">
    <property type="entry name" value="NDUFAF7"/>
</dbReference>
<sequence length="296" mass="31667">MTFRQAWEAALYGPDGFYRRERPAQHFRTSVHASALFGQALAGLARAVGATRVVDIGAGSGELGKVLRSEGLDVLEVELDDDLPARLTGLVVANEWLDNLPCELAELDDEGTPRYLLADLSLGEVVEGNDLGWLSAWWPLREPGDRAEIGLARDLAWAEVVRRLDGGVALAIDYGHLRTGRPPYGTLTGFRNGRECEPVLDGSCDITAHVALDSLAAAVPGGTVVMQREALLALGVTATRPDHELSRTDPLRYLTELSSAGEAAELLDPSGLGGFGWVWTGTGDSVVRRASRALSA</sequence>
<evidence type="ECO:0000256" key="2">
    <source>
        <dbReference type="ARBA" id="ARBA00022679"/>
    </source>
</evidence>
<evidence type="ECO:0008006" key="5">
    <source>
        <dbReference type="Google" id="ProtNLM"/>
    </source>
</evidence>
<gene>
    <name evidence="3" type="ORF">F1D05_17030</name>
</gene>
<keyword evidence="2" id="KW-0808">Transferase</keyword>
<reference evidence="3 4" key="2">
    <citation type="journal article" date="2020" name="Microbiol. Resour. Announc.">
        <title>Antarctic desert soil bacteria exhibit high novel natural product potential, evaluated through long-read genome sequencing and comparative genomics.</title>
        <authorList>
            <person name="Benaud N."/>
            <person name="Edwards R.J."/>
            <person name="Amos T.G."/>
            <person name="D'Agostino P.M."/>
            <person name="Gutierrez-Chavez C."/>
            <person name="Montgomery K."/>
            <person name="Nicetic I."/>
            <person name="Ferrari B.C."/>
        </authorList>
    </citation>
    <scope>NUCLEOTIDE SEQUENCE [LARGE SCALE GENOMIC DNA]</scope>
    <source>
        <strain evidence="3 4">SPB151</strain>
    </source>
</reference>
<dbReference type="PANTHER" id="PTHR12049:SF7">
    <property type="entry name" value="PROTEIN ARGININE METHYLTRANSFERASE NDUFAF7, MITOCHONDRIAL"/>
    <property type="match status" value="1"/>
</dbReference>
<protein>
    <recommendedName>
        <fullName evidence="5">SAM-dependent MidA family methyltransferase</fullName>
    </recommendedName>
</protein>
<dbReference type="KEGG" id="kqi:F1D05_17030"/>
<keyword evidence="4" id="KW-1185">Reference proteome</keyword>
<dbReference type="Pfam" id="PF02636">
    <property type="entry name" value="Methyltransf_28"/>
    <property type="match status" value="1"/>
</dbReference>
<dbReference type="GO" id="GO:0032259">
    <property type="term" value="P:methylation"/>
    <property type="evidence" value="ECO:0007669"/>
    <property type="project" value="UniProtKB-KW"/>
</dbReference>
<reference evidence="4" key="1">
    <citation type="submission" date="2019-09" db="EMBL/GenBank/DDBJ databases">
        <title>Antimicrobial potential of Antarctic Bacteria.</title>
        <authorList>
            <person name="Benaud N."/>
            <person name="Edwards R.J."/>
            <person name="Ferrari B.C."/>
        </authorList>
    </citation>
    <scope>NUCLEOTIDE SEQUENCE [LARGE SCALE GENOMIC DNA]</scope>
    <source>
        <strain evidence="4">SPB151</strain>
    </source>
</reference>
<dbReference type="Gene3D" id="3.40.50.12710">
    <property type="match status" value="2"/>
</dbReference>
<evidence type="ECO:0000313" key="3">
    <source>
        <dbReference type="EMBL" id="QNE19309.1"/>
    </source>
</evidence>
<dbReference type="PANTHER" id="PTHR12049">
    <property type="entry name" value="PROTEIN ARGININE METHYLTRANSFERASE NDUFAF7, MITOCHONDRIAL"/>
    <property type="match status" value="1"/>
</dbReference>
<keyword evidence="1" id="KW-0489">Methyltransferase</keyword>
<name>A0A7G6WZ94_9ACTN</name>
<dbReference type="AlphaFoldDB" id="A0A7G6WZ94"/>
<dbReference type="GO" id="GO:0035243">
    <property type="term" value="F:protein-arginine omega-N symmetric methyltransferase activity"/>
    <property type="evidence" value="ECO:0007669"/>
    <property type="project" value="TreeGrafter"/>
</dbReference>
<proteinExistence type="predicted"/>
<organism evidence="3 4">
    <name type="scientific">Kribbella qitaiheensis</name>
    <dbReference type="NCBI Taxonomy" id="1544730"/>
    <lineage>
        <taxon>Bacteria</taxon>
        <taxon>Bacillati</taxon>
        <taxon>Actinomycetota</taxon>
        <taxon>Actinomycetes</taxon>
        <taxon>Propionibacteriales</taxon>
        <taxon>Kribbellaceae</taxon>
        <taxon>Kribbella</taxon>
    </lineage>
</organism>
<dbReference type="Proteomes" id="UP000515563">
    <property type="component" value="Chromosome"/>
</dbReference>
<dbReference type="InterPro" id="IPR038375">
    <property type="entry name" value="NDUFAF7_sf"/>
</dbReference>
<dbReference type="EMBL" id="CP043661">
    <property type="protein sequence ID" value="QNE19309.1"/>
    <property type="molecule type" value="Genomic_DNA"/>
</dbReference>
<accession>A0A7G6WZ94</accession>
<evidence type="ECO:0000313" key="4">
    <source>
        <dbReference type="Proteomes" id="UP000515563"/>
    </source>
</evidence>
<dbReference type="InterPro" id="IPR029063">
    <property type="entry name" value="SAM-dependent_MTases_sf"/>
</dbReference>